<keyword evidence="2" id="KW-1185">Reference proteome</keyword>
<reference evidence="2" key="1">
    <citation type="journal article" date="2019" name="Int. J. Syst. Evol. Microbiol.">
        <title>The Global Catalogue of Microorganisms (GCM) 10K type strain sequencing project: providing services to taxonomists for standard genome sequencing and annotation.</title>
        <authorList>
            <consortium name="The Broad Institute Genomics Platform"/>
            <consortium name="The Broad Institute Genome Sequencing Center for Infectious Disease"/>
            <person name="Wu L."/>
            <person name="Ma J."/>
        </authorList>
    </citation>
    <scope>NUCLEOTIDE SEQUENCE [LARGE SCALE GENOMIC DNA]</scope>
    <source>
        <strain evidence="2">JCM 18409</strain>
    </source>
</reference>
<evidence type="ECO:0000313" key="1">
    <source>
        <dbReference type="EMBL" id="GAA5027404.1"/>
    </source>
</evidence>
<accession>A0ABP9JE88</accession>
<gene>
    <name evidence="1" type="ORF">GCM10023335_64090</name>
</gene>
<sequence>MILTVLPSKAQVPSRWMISAMGKFSQPGQHGRRCFTHADQTCRIRAVFRTAQFAVIAGQL</sequence>
<comment type="caution">
    <text evidence="1">The sequence shown here is derived from an EMBL/GenBank/DDBJ whole genome shotgun (WGS) entry which is preliminary data.</text>
</comment>
<dbReference type="EMBL" id="BAABKB010000030">
    <property type="protein sequence ID" value="GAA5027404.1"/>
    <property type="molecule type" value="Genomic_DNA"/>
</dbReference>
<organism evidence="1 2">
    <name type="scientific">Streptomyces siamensis</name>
    <dbReference type="NCBI Taxonomy" id="1274986"/>
    <lineage>
        <taxon>Bacteria</taxon>
        <taxon>Bacillati</taxon>
        <taxon>Actinomycetota</taxon>
        <taxon>Actinomycetes</taxon>
        <taxon>Kitasatosporales</taxon>
        <taxon>Streptomycetaceae</taxon>
        <taxon>Streptomyces</taxon>
    </lineage>
</organism>
<proteinExistence type="predicted"/>
<evidence type="ECO:0000313" key="2">
    <source>
        <dbReference type="Proteomes" id="UP001501759"/>
    </source>
</evidence>
<dbReference type="Proteomes" id="UP001501759">
    <property type="component" value="Unassembled WGS sequence"/>
</dbReference>
<protein>
    <submittedName>
        <fullName evidence="1">Uncharacterized protein</fullName>
    </submittedName>
</protein>
<name>A0ABP9JE88_9ACTN</name>